<dbReference type="InterPro" id="IPR000953">
    <property type="entry name" value="Chromo/chromo_shadow_dom"/>
</dbReference>
<dbReference type="InterPro" id="IPR016197">
    <property type="entry name" value="Chromo-like_dom_sf"/>
</dbReference>
<dbReference type="Gene3D" id="2.40.50.40">
    <property type="match status" value="1"/>
</dbReference>
<evidence type="ECO:0000313" key="3">
    <source>
        <dbReference type="Proteomes" id="UP000613580"/>
    </source>
</evidence>
<organism evidence="2 3">
    <name type="scientific">Mycena chlorophos</name>
    <name type="common">Agaric fungus</name>
    <name type="synonym">Agaricus chlorophos</name>
    <dbReference type="NCBI Taxonomy" id="658473"/>
    <lineage>
        <taxon>Eukaryota</taxon>
        <taxon>Fungi</taxon>
        <taxon>Dikarya</taxon>
        <taxon>Basidiomycota</taxon>
        <taxon>Agaricomycotina</taxon>
        <taxon>Agaricomycetes</taxon>
        <taxon>Agaricomycetidae</taxon>
        <taxon>Agaricales</taxon>
        <taxon>Marasmiineae</taxon>
        <taxon>Mycenaceae</taxon>
        <taxon>Mycena</taxon>
    </lineage>
</organism>
<keyword evidence="3" id="KW-1185">Reference proteome</keyword>
<feature type="domain" description="Chromo" evidence="1">
    <location>
        <begin position="431"/>
        <end position="485"/>
    </location>
</feature>
<dbReference type="OrthoDB" id="433924at2759"/>
<evidence type="ECO:0000313" key="2">
    <source>
        <dbReference type="EMBL" id="KAF7320889.1"/>
    </source>
</evidence>
<dbReference type="EMBL" id="JACAZE010000002">
    <property type="protein sequence ID" value="KAF7320889.1"/>
    <property type="molecule type" value="Genomic_DNA"/>
</dbReference>
<dbReference type="Proteomes" id="UP000613580">
    <property type="component" value="Unassembled WGS sequence"/>
</dbReference>
<dbReference type="SUPFAM" id="SSF54160">
    <property type="entry name" value="Chromo domain-like"/>
    <property type="match status" value="1"/>
</dbReference>
<comment type="caution">
    <text evidence="2">The sequence shown here is derived from an EMBL/GenBank/DDBJ whole genome shotgun (WGS) entry which is preliminary data.</text>
</comment>
<evidence type="ECO:0000259" key="1">
    <source>
        <dbReference type="PROSITE" id="PS50013"/>
    </source>
</evidence>
<dbReference type="InterPro" id="IPR040684">
    <property type="entry name" value="HMUDK_hel"/>
</dbReference>
<sequence>MTDSFGTCKRALSPDSSTTTRCSKRTKTFDATLLESPLTSVASTPEPDQTFYDAKTKTLHVAGQQLKTTVVFDSLWKWLAERQEMDDKRRRGLPAPWTDDPILRDHKFCNAYRVLDKTSQYLVTEVIHKGPQTRQELLFRILLFNTFNRISTWELLRDHFGARLTYAHFSVAEYEAFLLAAAEAGTSLFTNAYLKIFPRVKMYANETTVSLWLGVVQSMMEKLPTVLDGANYAVEVYEHVAGYPGFDVFTTYQLILALSYSSLLPFSANDFVMPGPGCTSGLSKIFGKGFLEEQKRIVKQLLLGVDAEDKHKVDKHNTKVVEIAILRWMVDDQEAQFERLGLDFSYLRDAKGTTIRLELPDIEHAVCEVDKYARKAHPRIKGTSDRTELKASFSSEGKARPPKVVLPVAWSDPRRQQARIREGLIEVDQQYFVDEIVDEVAGKYFVSWAGYDDRTWEKRQDIREQAPAAVKVWEDAKRRASKKKKRSRR</sequence>
<dbReference type="GO" id="GO:0006338">
    <property type="term" value="P:chromatin remodeling"/>
    <property type="evidence" value="ECO:0007669"/>
    <property type="project" value="UniProtKB-ARBA"/>
</dbReference>
<dbReference type="AlphaFoldDB" id="A0A8H6WQJ7"/>
<protein>
    <submittedName>
        <fullName evidence="2">Chromo domain-containing protein</fullName>
    </submittedName>
</protein>
<gene>
    <name evidence="2" type="ORF">HMN09_00175500</name>
</gene>
<proteinExistence type="predicted"/>
<reference evidence="2" key="1">
    <citation type="submission" date="2020-05" db="EMBL/GenBank/DDBJ databases">
        <title>Mycena genomes resolve the evolution of fungal bioluminescence.</title>
        <authorList>
            <person name="Tsai I.J."/>
        </authorList>
    </citation>
    <scope>NUCLEOTIDE SEQUENCE</scope>
    <source>
        <strain evidence="2">110903Hualien_Pintung</strain>
    </source>
</reference>
<name>A0A8H6WQJ7_MYCCL</name>
<dbReference type="PROSITE" id="PS50013">
    <property type="entry name" value="CHROMO_2"/>
    <property type="match status" value="1"/>
</dbReference>
<accession>A0A8H6WQJ7</accession>
<dbReference type="Pfam" id="PF18723">
    <property type="entry name" value="HMUDK_hel"/>
    <property type="match status" value="1"/>
</dbReference>